<name>A0AAU8FHH4_9BACT</name>
<accession>A0AAU8FHH4</accession>
<dbReference type="AlphaFoldDB" id="A0AAU8FHH4"/>
<dbReference type="InterPro" id="IPR039420">
    <property type="entry name" value="WalR-like"/>
</dbReference>
<evidence type="ECO:0000259" key="7">
    <source>
        <dbReference type="PROSITE" id="PS50110"/>
    </source>
</evidence>
<protein>
    <submittedName>
        <fullName evidence="8">Response regulator transcription factor</fullName>
    </submittedName>
</protein>
<comment type="caution">
    <text evidence="5">Lacks conserved residue(s) required for the propagation of feature annotation.</text>
</comment>
<dbReference type="InterPro" id="IPR001789">
    <property type="entry name" value="Sig_transdc_resp-reg_receiver"/>
</dbReference>
<dbReference type="GO" id="GO:0000160">
    <property type="term" value="P:phosphorelay signal transduction system"/>
    <property type="evidence" value="ECO:0007669"/>
    <property type="project" value="InterPro"/>
</dbReference>
<dbReference type="PRINTS" id="PR00038">
    <property type="entry name" value="HTHLUXR"/>
</dbReference>
<proteinExistence type="predicted"/>
<evidence type="ECO:0000256" key="2">
    <source>
        <dbReference type="ARBA" id="ARBA00023015"/>
    </source>
</evidence>
<dbReference type="PANTHER" id="PTHR43214:SF41">
    <property type="entry name" value="NITRATE_NITRITE RESPONSE REGULATOR PROTEIN NARP"/>
    <property type="match status" value="1"/>
</dbReference>
<dbReference type="InterPro" id="IPR000792">
    <property type="entry name" value="Tscrpt_reg_LuxR_C"/>
</dbReference>
<dbReference type="CDD" id="cd06170">
    <property type="entry name" value="LuxR_C_like"/>
    <property type="match status" value="1"/>
</dbReference>
<evidence type="ECO:0000256" key="3">
    <source>
        <dbReference type="ARBA" id="ARBA00023125"/>
    </source>
</evidence>
<reference evidence="8" key="1">
    <citation type="submission" date="2024-06" db="EMBL/GenBank/DDBJ databases">
        <title>Sequencing and assembly of the genome of Dyadobacter sp. strain 676, a symbiont of Cyamopsis tetragonoloba.</title>
        <authorList>
            <person name="Guro P."/>
            <person name="Sazanova A."/>
            <person name="Kuznetsova I."/>
            <person name="Belimov A."/>
            <person name="Safronova V."/>
        </authorList>
    </citation>
    <scope>NUCLEOTIDE SEQUENCE</scope>
    <source>
        <strain evidence="8">676</strain>
    </source>
</reference>
<dbReference type="Gene3D" id="3.40.50.2300">
    <property type="match status" value="1"/>
</dbReference>
<keyword evidence="2" id="KW-0805">Transcription regulation</keyword>
<keyword evidence="4" id="KW-0804">Transcription</keyword>
<keyword evidence="1" id="KW-0597">Phosphoprotein</keyword>
<dbReference type="InterPro" id="IPR016032">
    <property type="entry name" value="Sig_transdc_resp-reg_C-effctor"/>
</dbReference>
<dbReference type="PROSITE" id="PS50110">
    <property type="entry name" value="RESPONSE_REGULATORY"/>
    <property type="match status" value="1"/>
</dbReference>
<dbReference type="CDD" id="cd17535">
    <property type="entry name" value="REC_NarL-like"/>
    <property type="match status" value="1"/>
</dbReference>
<dbReference type="GO" id="GO:0003677">
    <property type="term" value="F:DNA binding"/>
    <property type="evidence" value="ECO:0007669"/>
    <property type="project" value="UniProtKB-KW"/>
</dbReference>
<dbReference type="InterPro" id="IPR011006">
    <property type="entry name" value="CheY-like_superfamily"/>
</dbReference>
<evidence type="ECO:0000256" key="4">
    <source>
        <dbReference type="ARBA" id="ARBA00023163"/>
    </source>
</evidence>
<evidence type="ECO:0000256" key="5">
    <source>
        <dbReference type="PROSITE-ProRule" id="PRU00169"/>
    </source>
</evidence>
<feature type="domain" description="HTH luxR-type" evidence="6">
    <location>
        <begin position="140"/>
        <end position="205"/>
    </location>
</feature>
<sequence length="206" mass="23206">MNFLIIDDQPLICIGLRGLLESHFADCYVQEAASVTAALRPVDQPPFDFIIIEPDNGHDIGTKVVGVIKYKWPECAVIIYSRLEENTFAVPFMEAGANAFISKQAGPDQILKAVQTVKERGRYLSVDLLGKLIPKIQASKYPSISKLTTRELMVMQLLMRGKSTKEMAYDLGVRENTVSTFKQRLYRKLKVTNQIELYRVGAIYGM</sequence>
<keyword evidence="3" id="KW-0238">DNA-binding</keyword>
<dbReference type="PROSITE" id="PS50043">
    <property type="entry name" value="HTH_LUXR_2"/>
    <property type="match status" value="1"/>
</dbReference>
<dbReference type="PANTHER" id="PTHR43214">
    <property type="entry name" value="TWO-COMPONENT RESPONSE REGULATOR"/>
    <property type="match status" value="1"/>
</dbReference>
<gene>
    <name evidence="8" type="ORF">ABV298_24075</name>
</gene>
<evidence type="ECO:0000313" key="8">
    <source>
        <dbReference type="EMBL" id="XCH23373.1"/>
    </source>
</evidence>
<evidence type="ECO:0000259" key="6">
    <source>
        <dbReference type="PROSITE" id="PS50043"/>
    </source>
</evidence>
<dbReference type="SMART" id="SM00448">
    <property type="entry name" value="REC"/>
    <property type="match status" value="1"/>
</dbReference>
<dbReference type="EMBL" id="CP159289">
    <property type="protein sequence ID" value="XCH23373.1"/>
    <property type="molecule type" value="Genomic_DNA"/>
</dbReference>
<dbReference type="InterPro" id="IPR058245">
    <property type="entry name" value="NreC/VraR/RcsB-like_REC"/>
</dbReference>
<dbReference type="Pfam" id="PF00196">
    <property type="entry name" value="GerE"/>
    <property type="match status" value="1"/>
</dbReference>
<dbReference type="SUPFAM" id="SSF52172">
    <property type="entry name" value="CheY-like"/>
    <property type="match status" value="1"/>
</dbReference>
<evidence type="ECO:0000256" key="1">
    <source>
        <dbReference type="ARBA" id="ARBA00022553"/>
    </source>
</evidence>
<dbReference type="RefSeq" id="WP_353718699.1">
    <property type="nucleotide sequence ID" value="NZ_CP159289.1"/>
</dbReference>
<dbReference type="SUPFAM" id="SSF46894">
    <property type="entry name" value="C-terminal effector domain of the bipartite response regulators"/>
    <property type="match status" value="1"/>
</dbReference>
<dbReference type="Pfam" id="PF00072">
    <property type="entry name" value="Response_reg"/>
    <property type="match status" value="1"/>
</dbReference>
<organism evidence="8">
    <name type="scientific">Dyadobacter sp. 676</name>
    <dbReference type="NCBI Taxonomy" id="3088362"/>
    <lineage>
        <taxon>Bacteria</taxon>
        <taxon>Pseudomonadati</taxon>
        <taxon>Bacteroidota</taxon>
        <taxon>Cytophagia</taxon>
        <taxon>Cytophagales</taxon>
        <taxon>Spirosomataceae</taxon>
        <taxon>Dyadobacter</taxon>
    </lineage>
</organism>
<dbReference type="SMART" id="SM00421">
    <property type="entry name" value="HTH_LUXR"/>
    <property type="match status" value="1"/>
</dbReference>
<feature type="domain" description="Response regulatory" evidence="7">
    <location>
        <begin position="2"/>
        <end position="118"/>
    </location>
</feature>
<dbReference type="GO" id="GO:0006355">
    <property type="term" value="P:regulation of DNA-templated transcription"/>
    <property type="evidence" value="ECO:0007669"/>
    <property type="project" value="InterPro"/>
</dbReference>